<sequence length="1103" mass="123986">MPLGSSIRYASVRDFDKTIGAWFLGPKAENHEVLEEQLRKIVRYFKHGRDSYFPKDPPLITQDMMKSEGYQAAMDRLDQVLEYLSVMLSHHSVPFSSPRYAAHVTGDTSLPATVGYVLGMLYNQNNVSPEASPLTGIIEYVVGQDLCHMLGFHTAEARKDPKLADAPIGWGHVTCDGSVANYESFWVPRSLKFYPLSLKCAIEEGGLDFVGDAFTVTLTGTGQEEPFNTCTPWELLNLKPDEILGLADKLTKLYDISSEYIEDAVKPYLAQMKGKQWLERRFDVQSPQYFVSLTKHYSINKAANILGIGEDNLVDIDVDDHARMDTKMLKEELKKRVDARVPIYGVLAIMGSTEHGAVDPLTDILKIRAEFEKQYGVSFFIHCDAAWGGYFTSIIRNPPNDWRGQDVDADFLKKPLLPYTAKQLESIKYADSVTLDSHKSGYCPYPAGGLCYRDERMRFLITTTSPYINTSGEGVEAMGTYGLEGSKPGAAPLAVWVSNVVLGLHMGGYGTLLSQAIISGVRYYTLWSSLSHRSKTLIVTPFNILPIEDTTKNRIEVDNEKLRLTRSLLQRPYHEVLKDKEAMNDITSIGSDLMINTFSCNFRLTPDGEINKDVAEANFLNQRIYERLSIRRVTDDMNLKPVIVVGSIFEQATYKGCLTRFKQRLGLDPEDPTDLHVYSSVAMSPFVMENLIEVVGDAFQHVAEEEIENCQRRIAVVPDYHDFIVQGTDQLFLSYMPMMYFGSRRQNVVITGKLPSDVMKDYAEQRKADPSATFTLHTVFPEILEDILVRGTCAVNIVKGMPDVYGTSLSSIVNNAKLSDIQVLKNHSLTPRSLSTTYPKKMPFYLYGTPEQQHIDHVLLKAPNAQLTSSEVKLEVDNLVSKKDLRKGLIAVLTDRIEEAMQPFSDTHTPTFFKPGASSRVSLYTDPFTYDAKKATDVHDMWQKLMQSTPIATGTLTLGQEVFIDTHYINQETLPKIQVVPYKKHELGARGVTPQTVTRDAVSTLLSEQPELATIPSINELQEILSKLRSIIEDPDILLSHDIENALKRQEVVIGNYQIVPVEENLRGVQVSRYFMDSAGARISDSIARRKEWLGAVQGMHRR</sequence>
<dbReference type="InParanoid" id="A0A165EP47"/>
<dbReference type="OrthoDB" id="2161780at2759"/>
<dbReference type="GO" id="GO:0019752">
    <property type="term" value="P:carboxylic acid metabolic process"/>
    <property type="evidence" value="ECO:0007669"/>
    <property type="project" value="InterPro"/>
</dbReference>
<dbReference type="InterPro" id="IPR015421">
    <property type="entry name" value="PyrdxlP-dep_Trfase_major"/>
</dbReference>
<name>A0A165EP47_9APHY</name>
<dbReference type="InterPro" id="IPR015424">
    <property type="entry name" value="PyrdxlP-dep_Trfase"/>
</dbReference>
<dbReference type="GeneID" id="63825749"/>
<keyword evidence="6" id="KW-1185">Reference proteome</keyword>
<evidence type="ECO:0000256" key="3">
    <source>
        <dbReference type="ARBA" id="ARBA00023239"/>
    </source>
</evidence>
<gene>
    <name evidence="5" type="ORF">LAESUDRAFT_724922</name>
</gene>
<dbReference type="GO" id="GO:0030170">
    <property type="term" value="F:pyridoxal phosphate binding"/>
    <property type="evidence" value="ECO:0007669"/>
    <property type="project" value="InterPro"/>
</dbReference>
<keyword evidence="3" id="KW-0456">Lyase</keyword>
<feature type="modified residue" description="N6-(pyridoxal phosphate)lysine" evidence="4">
    <location>
        <position position="439"/>
    </location>
</feature>
<protein>
    <submittedName>
        <fullName evidence="5">PLP-dependent transferase</fullName>
    </submittedName>
</protein>
<evidence type="ECO:0000256" key="4">
    <source>
        <dbReference type="PIRSR" id="PIRSR602129-50"/>
    </source>
</evidence>
<dbReference type="Pfam" id="PF00282">
    <property type="entry name" value="Pyridoxal_deC"/>
    <property type="match status" value="1"/>
</dbReference>
<dbReference type="Proteomes" id="UP000076871">
    <property type="component" value="Unassembled WGS sequence"/>
</dbReference>
<dbReference type="SUPFAM" id="SSF53383">
    <property type="entry name" value="PLP-dependent transferases"/>
    <property type="match status" value="1"/>
</dbReference>
<keyword evidence="5" id="KW-0808">Transferase</keyword>
<keyword evidence="2 4" id="KW-0663">Pyridoxal phosphate</keyword>
<dbReference type="Gene3D" id="3.40.640.10">
    <property type="entry name" value="Type I PLP-dependent aspartate aminotransferase-like (Major domain)"/>
    <property type="match status" value="1"/>
</dbReference>
<dbReference type="STRING" id="1314785.A0A165EP47"/>
<dbReference type="RefSeq" id="XP_040765210.1">
    <property type="nucleotide sequence ID" value="XM_040908720.1"/>
</dbReference>
<evidence type="ECO:0000256" key="2">
    <source>
        <dbReference type="ARBA" id="ARBA00022898"/>
    </source>
</evidence>
<dbReference type="InterPro" id="IPR050477">
    <property type="entry name" value="GrpII_AminoAcid_Decarb"/>
</dbReference>
<reference evidence="5 6" key="1">
    <citation type="journal article" date="2016" name="Mol. Biol. Evol.">
        <title>Comparative Genomics of Early-Diverging Mushroom-Forming Fungi Provides Insights into the Origins of Lignocellulose Decay Capabilities.</title>
        <authorList>
            <person name="Nagy L.G."/>
            <person name="Riley R."/>
            <person name="Tritt A."/>
            <person name="Adam C."/>
            <person name="Daum C."/>
            <person name="Floudas D."/>
            <person name="Sun H."/>
            <person name="Yadav J.S."/>
            <person name="Pangilinan J."/>
            <person name="Larsson K.H."/>
            <person name="Matsuura K."/>
            <person name="Barry K."/>
            <person name="Labutti K."/>
            <person name="Kuo R."/>
            <person name="Ohm R.A."/>
            <person name="Bhattacharya S.S."/>
            <person name="Shirouzu T."/>
            <person name="Yoshinaga Y."/>
            <person name="Martin F.M."/>
            <person name="Grigoriev I.V."/>
            <person name="Hibbett D.S."/>
        </authorList>
    </citation>
    <scope>NUCLEOTIDE SEQUENCE [LARGE SCALE GENOMIC DNA]</scope>
    <source>
        <strain evidence="5 6">93-53</strain>
    </source>
</reference>
<accession>A0A165EP47</accession>
<dbReference type="GO" id="GO:0016830">
    <property type="term" value="F:carbon-carbon lyase activity"/>
    <property type="evidence" value="ECO:0007669"/>
    <property type="project" value="InterPro"/>
</dbReference>
<comment type="cofactor">
    <cofactor evidence="1 4">
        <name>pyridoxal 5'-phosphate</name>
        <dbReference type="ChEBI" id="CHEBI:597326"/>
    </cofactor>
</comment>
<dbReference type="AlphaFoldDB" id="A0A165EP47"/>
<evidence type="ECO:0000313" key="6">
    <source>
        <dbReference type="Proteomes" id="UP000076871"/>
    </source>
</evidence>
<dbReference type="InterPro" id="IPR002129">
    <property type="entry name" value="PyrdxlP-dep_de-COase"/>
</dbReference>
<organism evidence="5 6">
    <name type="scientific">Laetiporus sulphureus 93-53</name>
    <dbReference type="NCBI Taxonomy" id="1314785"/>
    <lineage>
        <taxon>Eukaryota</taxon>
        <taxon>Fungi</taxon>
        <taxon>Dikarya</taxon>
        <taxon>Basidiomycota</taxon>
        <taxon>Agaricomycotina</taxon>
        <taxon>Agaricomycetes</taxon>
        <taxon>Polyporales</taxon>
        <taxon>Laetiporus</taxon>
    </lineage>
</organism>
<dbReference type="GO" id="GO:0016740">
    <property type="term" value="F:transferase activity"/>
    <property type="evidence" value="ECO:0007669"/>
    <property type="project" value="UniProtKB-KW"/>
</dbReference>
<dbReference type="EMBL" id="KV427619">
    <property type="protein sequence ID" value="KZT07470.1"/>
    <property type="molecule type" value="Genomic_DNA"/>
</dbReference>
<dbReference type="PANTHER" id="PTHR42735:SF4">
    <property type="entry name" value="PYRIDOXAL PHOSPHATE-DEPENDENT DECARBOXYLASE FAMILY PROTEIN"/>
    <property type="match status" value="1"/>
</dbReference>
<evidence type="ECO:0000256" key="1">
    <source>
        <dbReference type="ARBA" id="ARBA00001933"/>
    </source>
</evidence>
<dbReference type="PANTHER" id="PTHR42735">
    <property type="match status" value="1"/>
</dbReference>
<evidence type="ECO:0000313" key="5">
    <source>
        <dbReference type="EMBL" id="KZT07470.1"/>
    </source>
</evidence>
<proteinExistence type="predicted"/>